<dbReference type="InterPro" id="IPR050248">
    <property type="entry name" value="Polysacc_deacetylase_ArnD"/>
</dbReference>
<dbReference type="InterPro" id="IPR002509">
    <property type="entry name" value="NODB_dom"/>
</dbReference>
<dbReference type="Gene3D" id="3.20.20.370">
    <property type="entry name" value="Glycoside hydrolase/deacetylase"/>
    <property type="match status" value="1"/>
</dbReference>
<reference evidence="3" key="1">
    <citation type="submission" date="2023-03" db="EMBL/GenBank/DDBJ databases">
        <title>MT1 and MT2 Draft Genomes of Novel Species.</title>
        <authorList>
            <person name="Venkateswaran K."/>
        </authorList>
    </citation>
    <scope>NUCLEOTIDE SEQUENCE</scope>
    <source>
        <strain evidence="3">F6_3S_P_2</strain>
    </source>
</reference>
<proteinExistence type="predicted"/>
<evidence type="ECO:0000259" key="2">
    <source>
        <dbReference type="PROSITE" id="PS51677"/>
    </source>
</evidence>
<feature type="region of interest" description="Disordered" evidence="1">
    <location>
        <begin position="39"/>
        <end position="69"/>
    </location>
</feature>
<evidence type="ECO:0000313" key="4">
    <source>
        <dbReference type="Proteomes" id="UP001175097"/>
    </source>
</evidence>
<feature type="domain" description="NodB homology" evidence="2">
    <location>
        <begin position="93"/>
        <end position="277"/>
    </location>
</feature>
<dbReference type="InterPro" id="IPR011330">
    <property type="entry name" value="Glyco_hydro/deAcase_b/a-brl"/>
</dbReference>
<name>A0ABT8JWD6_9BACL</name>
<dbReference type="Proteomes" id="UP001175097">
    <property type="component" value="Unassembled WGS sequence"/>
</dbReference>
<dbReference type="Pfam" id="PF01522">
    <property type="entry name" value="Polysacc_deac_1"/>
    <property type="match status" value="1"/>
</dbReference>
<organism evidence="3 4">
    <name type="scientific">Sporosarcina highlanderae</name>
    <dbReference type="NCBI Taxonomy" id="3035916"/>
    <lineage>
        <taxon>Bacteria</taxon>
        <taxon>Bacillati</taxon>
        <taxon>Bacillota</taxon>
        <taxon>Bacilli</taxon>
        <taxon>Bacillales</taxon>
        <taxon>Caryophanaceae</taxon>
        <taxon>Sporosarcina</taxon>
    </lineage>
</organism>
<dbReference type="PANTHER" id="PTHR10587:SF125">
    <property type="entry name" value="POLYSACCHARIDE DEACETYLASE YHEN-RELATED"/>
    <property type="match status" value="1"/>
</dbReference>
<dbReference type="PROSITE" id="PS51677">
    <property type="entry name" value="NODB"/>
    <property type="match status" value="1"/>
</dbReference>
<gene>
    <name evidence="3" type="ORF">P5G49_14440</name>
</gene>
<comment type="caution">
    <text evidence="3">The sequence shown here is derived from an EMBL/GenBank/DDBJ whole genome shotgun (WGS) entry which is preliminary data.</text>
</comment>
<dbReference type="RefSeq" id="WP_301244863.1">
    <property type="nucleotide sequence ID" value="NZ_JAROCC010000012.1"/>
</dbReference>
<dbReference type="SUPFAM" id="SSF88713">
    <property type="entry name" value="Glycoside hydrolase/deacetylase"/>
    <property type="match status" value="1"/>
</dbReference>
<dbReference type="EMBL" id="JAROCC010000012">
    <property type="protein sequence ID" value="MDN4608657.1"/>
    <property type="molecule type" value="Genomic_DNA"/>
</dbReference>
<evidence type="ECO:0000313" key="3">
    <source>
        <dbReference type="EMBL" id="MDN4608657.1"/>
    </source>
</evidence>
<protein>
    <submittedName>
        <fullName evidence="3">Polysaccharide deacetylase family protein</fullName>
    </submittedName>
</protein>
<evidence type="ECO:0000256" key="1">
    <source>
        <dbReference type="SAM" id="MobiDB-lite"/>
    </source>
</evidence>
<sequence length="289" mass="32618">MKDLIVKWLLVTGVIFSFYITDIITVHANQEPLINVSQQGSKSVIQGDPEEDLPDLDGGSENSVRDPQQPVDLRILQQRYPDIFFLQGPTDQKRVALTFDDGPDPRFSNDVLDVLKQYNVPATFFVLGSRAVANPEIVKRMQNEGHVIGNHTYAHPNLVEESDLSTLEQEVTKTEDALNGIIGYRTKLFRPPYGFLYNELVEKLRDMNYYVIGWSVDSLDWQEEPPEVIASNVLDITHPGAIILMHDGAESGGDRTNTIESLHQIIPTLLEQGYEFVTVPELLNIPFKK</sequence>
<keyword evidence="4" id="KW-1185">Reference proteome</keyword>
<dbReference type="PANTHER" id="PTHR10587">
    <property type="entry name" value="GLYCOSYL TRANSFERASE-RELATED"/>
    <property type="match status" value="1"/>
</dbReference>
<accession>A0ABT8JWD6</accession>